<protein>
    <recommendedName>
        <fullName evidence="2">Clu domain-containing protein</fullName>
    </recommendedName>
</protein>
<feature type="compositionally biased region" description="Low complexity" evidence="1">
    <location>
        <begin position="156"/>
        <end position="171"/>
    </location>
</feature>
<evidence type="ECO:0000259" key="2">
    <source>
        <dbReference type="PROSITE" id="PS51823"/>
    </source>
</evidence>
<comment type="caution">
    <text evidence="3">The sequence shown here is derived from an EMBL/GenBank/DDBJ whole genome shotgun (WGS) entry which is preliminary data.</text>
</comment>
<evidence type="ECO:0000256" key="1">
    <source>
        <dbReference type="SAM" id="MobiDB-lite"/>
    </source>
</evidence>
<name>A0AAV9DQG2_ACOCL</name>
<dbReference type="InterPro" id="IPR025697">
    <property type="entry name" value="CLU_dom"/>
</dbReference>
<organism evidence="3 4">
    <name type="scientific">Acorus calamus</name>
    <name type="common">Sweet flag</name>
    <dbReference type="NCBI Taxonomy" id="4465"/>
    <lineage>
        <taxon>Eukaryota</taxon>
        <taxon>Viridiplantae</taxon>
        <taxon>Streptophyta</taxon>
        <taxon>Embryophyta</taxon>
        <taxon>Tracheophyta</taxon>
        <taxon>Spermatophyta</taxon>
        <taxon>Magnoliopsida</taxon>
        <taxon>Liliopsida</taxon>
        <taxon>Acoraceae</taxon>
        <taxon>Acorus</taxon>
    </lineage>
</organism>
<proteinExistence type="predicted"/>
<gene>
    <name evidence="3" type="ORF">QJS10_CPB12g00851</name>
</gene>
<feature type="region of interest" description="Disordered" evidence="1">
    <location>
        <begin position="1322"/>
        <end position="1345"/>
    </location>
</feature>
<feature type="region of interest" description="Disordered" evidence="1">
    <location>
        <begin position="122"/>
        <end position="171"/>
    </location>
</feature>
<feature type="region of interest" description="Disordered" evidence="1">
    <location>
        <begin position="584"/>
        <end position="658"/>
    </location>
</feature>
<evidence type="ECO:0000313" key="3">
    <source>
        <dbReference type="EMBL" id="KAK1302748.1"/>
    </source>
</evidence>
<dbReference type="Proteomes" id="UP001180020">
    <property type="component" value="Unassembled WGS sequence"/>
</dbReference>
<feature type="region of interest" description="Disordered" evidence="1">
    <location>
        <begin position="906"/>
        <end position="951"/>
    </location>
</feature>
<keyword evidence="4" id="KW-1185">Reference proteome</keyword>
<feature type="compositionally biased region" description="Basic and acidic residues" evidence="1">
    <location>
        <begin position="625"/>
        <end position="653"/>
    </location>
</feature>
<dbReference type="Pfam" id="PF15044">
    <property type="entry name" value="CLU_N"/>
    <property type="match status" value="1"/>
</dbReference>
<feature type="compositionally biased region" description="Basic and acidic residues" evidence="1">
    <location>
        <begin position="935"/>
        <end position="948"/>
    </location>
</feature>
<feature type="region of interest" description="Disordered" evidence="1">
    <location>
        <begin position="977"/>
        <end position="1004"/>
    </location>
</feature>
<dbReference type="PANTHER" id="PTHR12601:SF17">
    <property type="entry name" value="PROTEIN REDUCED CHLOROPLAST COVERAGE 1"/>
    <property type="match status" value="1"/>
</dbReference>
<feature type="compositionally biased region" description="Polar residues" evidence="1">
    <location>
        <begin position="134"/>
        <end position="149"/>
    </location>
</feature>
<dbReference type="PROSITE" id="PS51823">
    <property type="entry name" value="CLU"/>
    <property type="match status" value="1"/>
</dbReference>
<dbReference type="PANTHER" id="PTHR12601">
    <property type="entry name" value="EUKARYOTIC TRANSLATION INITIATION FACTOR 3 SUBUNIT EIF-3"/>
    <property type="match status" value="1"/>
</dbReference>
<dbReference type="InterPro" id="IPR028275">
    <property type="entry name" value="CLU_N"/>
</dbReference>
<dbReference type="InterPro" id="IPR033646">
    <property type="entry name" value="CLU-central"/>
</dbReference>
<evidence type="ECO:0000313" key="4">
    <source>
        <dbReference type="Proteomes" id="UP001180020"/>
    </source>
</evidence>
<feature type="compositionally biased region" description="Basic and acidic residues" evidence="1">
    <location>
        <begin position="584"/>
        <end position="599"/>
    </location>
</feature>
<accession>A0AAV9DQG2</accession>
<feature type="compositionally biased region" description="Basic and acidic residues" evidence="1">
    <location>
        <begin position="1322"/>
        <end position="1335"/>
    </location>
</feature>
<reference evidence="3" key="2">
    <citation type="submission" date="2023-06" db="EMBL/GenBank/DDBJ databases">
        <authorList>
            <person name="Ma L."/>
            <person name="Liu K.-W."/>
            <person name="Li Z."/>
            <person name="Hsiao Y.-Y."/>
            <person name="Qi Y."/>
            <person name="Fu T."/>
            <person name="Tang G."/>
            <person name="Zhang D."/>
            <person name="Sun W.-H."/>
            <person name="Liu D.-K."/>
            <person name="Li Y."/>
            <person name="Chen G.-Z."/>
            <person name="Liu X.-D."/>
            <person name="Liao X.-Y."/>
            <person name="Jiang Y.-T."/>
            <person name="Yu X."/>
            <person name="Hao Y."/>
            <person name="Huang J."/>
            <person name="Zhao X.-W."/>
            <person name="Ke S."/>
            <person name="Chen Y.-Y."/>
            <person name="Wu W.-L."/>
            <person name="Hsu J.-L."/>
            <person name="Lin Y.-F."/>
            <person name="Huang M.-D."/>
            <person name="Li C.-Y."/>
            <person name="Huang L."/>
            <person name="Wang Z.-W."/>
            <person name="Zhao X."/>
            <person name="Zhong W.-Y."/>
            <person name="Peng D.-H."/>
            <person name="Ahmad S."/>
            <person name="Lan S."/>
            <person name="Zhang J.-S."/>
            <person name="Tsai W.-C."/>
            <person name="Van De Peer Y."/>
            <person name="Liu Z.-J."/>
        </authorList>
    </citation>
    <scope>NUCLEOTIDE SEQUENCE</scope>
    <source>
        <strain evidence="3">CP</strain>
        <tissue evidence="3">Leaves</tissue>
    </source>
</reference>
<dbReference type="GO" id="GO:0005737">
    <property type="term" value="C:cytoplasm"/>
    <property type="evidence" value="ECO:0007669"/>
    <property type="project" value="TreeGrafter"/>
</dbReference>
<dbReference type="Pfam" id="PF12807">
    <property type="entry name" value="eIF3_p135"/>
    <property type="match status" value="1"/>
</dbReference>
<reference evidence="3" key="1">
    <citation type="journal article" date="2023" name="Nat. Commun.">
        <title>Diploid and tetraploid genomes of Acorus and the evolution of monocots.</title>
        <authorList>
            <person name="Ma L."/>
            <person name="Liu K.W."/>
            <person name="Li Z."/>
            <person name="Hsiao Y.Y."/>
            <person name="Qi Y."/>
            <person name="Fu T."/>
            <person name="Tang G.D."/>
            <person name="Zhang D."/>
            <person name="Sun W.H."/>
            <person name="Liu D.K."/>
            <person name="Li Y."/>
            <person name="Chen G.Z."/>
            <person name="Liu X.D."/>
            <person name="Liao X.Y."/>
            <person name="Jiang Y.T."/>
            <person name="Yu X."/>
            <person name="Hao Y."/>
            <person name="Huang J."/>
            <person name="Zhao X.W."/>
            <person name="Ke S."/>
            <person name="Chen Y.Y."/>
            <person name="Wu W.L."/>
            <person name="Hsu J.L."/>
            <person name="Lin Y.F."/>
            <person name="Huang M.D."/>
            <person name="Li C.Y."/>
            <person name="Huang L."/>
            <person name="Wang Z.W."/>
            <person name="Zhao X."/>
            <person name="Zhong W.Y."/>
            <person name="Peng D.H."/>
            <person name="Ahmad S."/>
            <person name="Lan S."/>
            <person name="Zhang J.S."/>
            <person name="Tsai W.C."/>
            <person name="Van de Peer Y."/>
            <person name="Liu Z.J."/>
        </authorList>
    </citation>
    <scope>NUCLEOTIDE SEQUENCE</scope>
    <source>
        <strain evidence="3">CP</strain>
    </source>
</reference>
<feature type="domain" description="Clu" evidence="2">
    <location>
        <begin position="319"/>
        <end position="590"/>
    </location>
</feature>
<dbReference type="EMBL" id="JAUJYO010000012">
    <property type="protein sequence ID" value="KAK1302748.1"/>
    <property type="molecule type" value="Genomic_DNA"/>
</dbReference>
<dbReference type="InterPro" id="IPR027523">
    <property type="entry name" value="CLU_prot"/>
</dbReference>
<sequence>MAPRSGRGKPKGEKKKKEGKILPLAMDITVNLPDQSQVVLKGISTDRIIDVRRLLRANTNTCNITNYSLSHEVRGPRLKDSFDVAALKPCVLTLVEEDYDEDRAVEHVRRLLDIVACTTSFGPAAPPTKDASPSPETKGTKSRTGSAAKSRTDRGPQQQQPQPAVATKDTAAAAAAAEAEMSGAASRVDAFYEFFSLSNLPPPLQFIRRSTKQRIDEERLSDDHIFSLEVKISNGKLVLVDVRAKGFYSVGKQRILCHNLVDLLRQLSRAFDNAYEDLMKAFSERNKFGNLPYGYRANTWLVPPLAAQSPSSFPPLPAEDESWGGNGGGWGRDGKSDTRPWASDFYFLKSMPCKTAEERQIRDRKAFLLHSLFVDVAIFRAIKAIQHVVGKPCSVVLEDEILHSERVGDLTITVTKDASDASRKVDTKIDGKRTMKMDSECLAERNLLKGITADENTAAHDVTTLGVVNVRHSGYNAVVKIEGNGTVSLLQSLNIDDQPEGGANALNVNSLRMLLHKGPASERGKTTNHLKGSEHEQINAAQGFVKRVLEESLSKLQKAEVNQDTFTRWELGACWIQHLQEQKTAEKDKKQSGDNDKKKSFQKIKNGSKIEGLGKPLRVLNNAKNKSDGKKNETVPEDGRSHEVGHEGDKPHFMESPGATNVTENEVVLKQLLPDPAFVRLKESGTGLHCKVKLSEKLSHVQSLCIHEMIARAFKHILRAVIAAVIDAKDLGVSIAMALNLMLGVPASEEDGRAANVDSLVWTWLVGIELAPRDYNLDSLSPFQTIDIISLVPVHKTAASYHAIAIALSLMEAYQLSVQHEQTTLQILQTKLGSDDLRTQDAAAWLEYFESKAFEQQEAARNGTRKPDASIASKGHLSVSDLLDYINPNQGTKGKDAEAVKRRHLRAKIKGNSSQNVTLADSDGSQEDSPAMASDEEKQVNEPRHSQEDDQANSLVVEYKHDEVKTEQQIDTFNEIPQGDNVETEDGWKPVQRPRSGGHSSQTLKQKHANIGKVINYQKKAVTTETDQSKAGNYYSDSRYFLIIKSVAYRIKSMSSSSSSTLVDRSKNGGELSNFSLDFQATSEVTDHPARNNQIPAPCVSPGSNAIVSLGKSPSYKDVALAPPGTISKAQLWISKEYEPVNRDASTEKCATEANESTIPKNSVEDVAAHGSPEGLHVLDNHDGVHDPIFHTDEYVEVVEKEEEQKTRIESDDDPSDTATPATEVIASGIILEGAEPGYNSLVVEEGQLLSTGIWSGEDAEPVDIPEEQLNSSTVLFNSVHMENEDSICNLPNGEHFENTTLITVEADSTSISITHGEHLSKVDTDENGSDDSKEIQSPMSGDGWDFPNKKLSASATPFNPTPTVVRGPVPVTPWPINIPLHLGPSPVISTVTPICTSPHHSYPPSPRPPSILHPLPFMYPPYSLPQPVPTSNFALNSSIYHPNQMAWCNVNPIASEFVPRTVWPGCHPVDFTVMPPVVNPISEPIVEPKGHSDNFQA</sequence>